<name>A0A183J133_9BILA</name>
<dbReference type="Proteomes" id="UP000270296">
    <property type="component" value="Unassembled WGS sequence"/>
</dbReference>
<evidence type="ECO:0000313" key="3">
    <source>
        <dbReference type="Proteomes" id="UP000270296"/>
    </source>
</evidence>
<reference evidence="4" key="1">
    <citation type="submission" date="2016-06" db="UniProtKB">
        <authorList>
            <consortium name="WormBaseParasite"/>
        </authorList>
    </citation>
    <scope>IDENTIFICATION</scope>
</reference>
<dbReference type="AlphaFoldDB" id="A0A183J133"/>
<dbReference type="WBParaSite" id="SBAD_0000992901-mRNA-1">
    <property type="protein sequence ID" value="SBAD_0000992901-mRNA-1"/>
    <property type="gene ID" value="SBAD_0000992901"/>
</dbReference>
<evidence type="ECO:0000256" key="1">
    <source>
        <dbReference type="SAM" id="MobiDB-lite"/>
    </source>
</evidence>
<evidence type="ECO:0000313" key="4">
    <source>
        <dbReference type="WBParaSite" id="SBAD_0000992901-mRNA-1"/>
    </source>
</evidence>
<gene>
    <name evidence="2" type="ORF">SBAD_LOCUS9581</name>
</gene>
<sequence>MGLLNGSDVYLFKYEVPYPILDLLLKLRCGCGYGRDERGKREGEAVTVSGSNDSSGFDDSAKLLIENPMSSERERTTGARDTSVTKGYTSAALYQAKACPGPVTQWFRHHCEGTPSTFIRLD</sequence>
<dbReference type="EMBL" id="UZAM01012897">
    <property type="protein sequence ID" value="VDP24073.1"/>
    <property type="molecule type" value="Genomic_DNA"/>
</dbReference>
<feature type="region of interest" description="Disordered" evidence="1">
    <location>
        <begin position="36"/>
        <end position="59"/>
    </location>
</feature>
<feature type="compositionally biased region" description="Low complexity" evidence="1">
    <location>
        <begin position="49"/>
        <end position="58"/>
    </location>
</feature>
<proteinExistence type="predicted"/>
<evidence type="ECO:0000313" key="2">
    <source>
        <dbReference type="EMBL" id="VDP24073.1"/>
    </source>
</evidence>
<protein>
    <submittedName>
        <fullName evidence="2 4">Uncharacterized protein</fullName>
    </submittedName>
</protein>
<organism evidence="4">
    <name type="scientific">Soboliphyme baturini</name>
    <dbReference type="NCBI Taxonomy" id="241478"/>
    <lineage>
        <taxon>Eukaryota</taxon>
        <taxon>Metazoa</taxon>
        <taxon>Ecdysozoa</taxon>
        <taxon>Nematoda</taxon>
        <taxon>Enoplea</taxon>
        <taxon>Dorylaimia</taxon>
        <taxon>Dioctophymatida</taxon>
        <taxon>Dioctophymatoidea</taxon>
        <taxon>Soboliphymatidae</taxon>
        <taxon>Soboliphyme</taxon>
    </lineage>
</organism>
<accession>A0A183J133</accession>
<reference evidence="2 3" key="2">
    <citation type="submission" date="2018-11" db="EMBL/GenBank/DDBJ databases">
        <authorList>
            <consortium name="Pathogen Informatics"/>
        </authorList>
    </citation>
    <scope>NUCLEOTIDE SEQUENCE [LARGE SCALE GENOMIC DNA]</scope>
</reference>
<keyword evidence="3" id="KW-1185">Reference proteome</keyword>